<evidence type="ECO:0000256" key="1">
    <source>
        <dbReference type="SAM" id="Phobius"/>
    </source>
</evidence>
<accession>A0A561UKH5</accession>
<keyword evidence="3" id="KW-1185">Reference proteome</keyword>
<dbReference type="OrthoDB" id="940913at2"/>
<keyword evidence="1" id="KW-0472">Membrane</keyword>
<gene>
    <name evidence="2" type="ORF">FHX73_113721</name>
</gene>
<keyword evidence="1" id="KW-1133">Transmembrane helix</keyword>
<proteinExistence type="predicted"/>
<feature type="transmembrane region" description="Helical" evidence="1">
    <location>
        <begin position="203"/>
        <end position="223"/>
    </location>
</feature>
<dbReference type="Pfam" id="PF14023">
    <property type="entry name" value="Bestrophin-like"/>
    <property type="match status" value="1"/>
</dbReference>
<dbReference type="InterPro" id="IPR025333">
    <property type="entry name" value="DUF4239"/>
</dbReference>
<organism evidence="2 3">
    <name type="scientific">Kitasatospora viridis</name>
    <dbReference type="NCBI Taxonomy" id="281105"/>
    <lineage>
        <taxon>Bacteria</taxon>
        <taxon>Bacillati</taxon>
        <taxon>Actinomycetota</taxon>
        <taxon>Actinomycetes</taxon>
        <taxon>Kitasatosporales</taxon>
        <taxon>Streptomycetaceae</taxon>
        <taxon>Kitasatospora</taxon>
    </lineage>
</organism>
<keyword evidence="1" id="KW-0812">Transmembrane</keyword>
<name>A0A561UKH5_9ACTN</name>
<dbReference type="EMBL" id="VIWT01000001">
    <property type="protein sequence ID" value="TWF99863.1"/>
    <property type="molecule type" value="Genomic_DNA"/>
</dbReference>
<dbReference type="AlphaFoldDB" id="A0A561UKH5"/>
<protein>
    <submittedName>
        <fullName evidence="2">Uncharacterized protein DUF4239</fullName>
    </submittedName>
</protein>
<dbReference type="Proteomes" id="UP000317940">
    <property type="component" value="Unassembled WGS sequence"/>
</dbReference>
<evidence type="ECO:0000313" key="2">
    <source>
        <dbReference type="EMBL" id="TWF99863.1"/>
    </source>
</evidence>
<evidence type="ECO:0000313" key="3">
    <source>
        <dbReference type="Proteomes" id="UP000317940"/>
    </source>
</evidence>
<dbReference type="RefSeq" id="WP_145906050.1">
    <property type="nucleotide sequence ID" value="NZ_BAAAMZ010000021.1"/>
</dbReference>
<feature type="transmembrane region" description="Helical" evidence="1">
    <location>
        <begin position="40"/>
        <end position="62"/>
    </location>
</feature>
<sequence>MNAIDVWVLVGSLLFVAVVLAVVTKSFPHTSREPHNDVAGFIFAVVGVLYAVLLGFVVITVWDNSAAAKGTTFKEADALAGVYWMSRQMPMPLGAQLEDQTLQYAHAVIGPEWRDMEDHRSDPGATQLMYDIRASALSFQPSNAREQVLYQRTVDDVEELAGQRRARLSEIEDLVPTLLWVSLVGGGALTIGFTFLFGLSNTWAHLAMVLILTSLVVVPLVAIKEMDYPFKGVNAVQPIAYQVFLARLPPER</sequence>
<reference evidence="2 3" key="1">
    <citation type="submission" date="2019-06" db="EMBL/GenBank/DDBJ databases">
        <title>Sequencing the genomes of 1000 actinobacteria strains.</title>
        <authorList>
            <person name="Klenk H.-P."/>
        </authorList>
    </citation>
    <scope>NUCLEOTIDE SEQUENCE [LARGE SCALE GENOMIC DNA]</scope>
    <source>
        <strain evidence="2 3">DSM 44826</strain>
    </source>
</reference>
<feature type="transmembrane region" description="Helical" evidence="1">
    <location>
        <begin position="174"/>
        <end position="197"/>
    </location>
</feature>
<comment type="caution">
    <text evidence="2">The sequence shown here is derived from an EMBL/GenBank/DDBJ whole genome shotgun (WGS) entry which is preliminary data.</text>
</comment>